<feature type="compositionally biased region" description="Basic and acidic residues" evidence="3">
    <location>
        <begin position="194"/>
        <end position="210"/>
    </location>
</feature>
<feature type="region of interest" description="Disordered" evidence="3">
    <location>
        <begin position="454"/>
        <end position="482"/>
    </location>
</feature>
<feature type="compositionally biased region" description="Basic residues" evidence="3">
    <location>
        <begin position="180"/>
        <end position="193"/>
    </location>
</feature>
<keyword evidence="2" id="KW-0539">Nucleus</keyword>
<dbReference type="SMART" id="SM00298">
    <property type="entry name" value="CHROMO"/>
    <property type="match status" value="1"/>
</dbReference>
<organism evidence="5 6">
    <name type="scientific">Panagrolaimus superbus</name>
    <dbReference type="NCBI Taxonomy" id="310955"/>
    <lineage>
        <taxon>Eukaryota</taxon>
        <taxon>Metazoa</taxon>
        <taxon>Ecdysozoa</taxon>
        <taxon>Nematoda</taxon>
        <taxon>Chromadorea</taxon>
        <taxon>Rhabditida</taxon>
        <taxon>Tylenchina</taxon>
        <taxon>Panagrolaimomorpha</taxon>
        <taxon>Panagrolaimoidea</taxon>
        <taxon>Panagrolaimidae</taxon>
        <taxon>Panagrolaimus</taxon>
    </lineage>
</organism>
<feature type="region of interest" description="Disordered" evidence="3">
    <location>
        <begin position="153"/>
        <end position="217"/>
    </location>
</feature>
<dbReference type="PANTHER" id="PTHR22812">
    <property type="entry name" value="CHROMOBOX PROTEIN"/>
    <property type="match status" value="1"/>
</dbReference>
<dbReference type="AlphaFoldDB" id="A0A914Y4Q7"/>
<proteinExistence type="predicted"/>
<dbReference type="Proteomes" id="UP000887577">
    <property type="component" value="Unplaced"/>
</dbReference>
<evidence type="ECO:0000259" key="4">
    <source>
        <dbReference type="PROSITE" id="PS50013"/>
    </source>
</evidence>
<evidence type="ECO:0000256" key="2">
    <source>
        <dbReference type="ARBA" id="ARBA00023242"/>
    </source>
</evidence>
<dbReference type="InterPro" id="IPR023780">
    <property type="entry name" value="Chromo_domain"/>
</dbReference>
<feature type="domain" description="Chromo" evidence="4">
    <location>
        <begin position="8"/>
        <end position="71"/>
    </location>
</feature>
<dbReference type="PROSITE" id="PS50013">
    <property type="entry name" value="CHROMO_2"/>
    <property type="match status" value="1"/>
</dbReference>
<evidence type="ECO:0000313" key="6">
    <source>
        <dbReference type="WBParaSite" id="PSU_v2.g1518.t1"/>
    </source>
</evidence>
<dbReference type="InterPro" id="IPR000953">
    <property type="entry name" value="Chromo/chromo_shadow_dom"/>
</dbReference>
<dbReference type="InterPro" id="IPR051219">
    <property type="entry name" value="Heterochromatin_chromo-domain"/>
</dbReference>
<dbReference type="Pfam" id="PF00385">
    <property type="entry name" value="Chromo"/>
    <property type="match status" value="1"/>
</dbReference>
<dbReference type="InterPro" id="IPR016197">
    <property type="entry name" value="Chromo-like_dom_sf"/>
</dbReference>
<name>A0A914Y4Q7_9BILA</name>
<protein>
    <submittedName>
        <fullName evidence="6">Chromo domain-containing protein</fullName>
    </submittedName>
</protein>
<comment type="subcellular location">
    <subcellularLocation>
        <location evidence="1">Nucleus</location>
    </subcellularLocation>
</comment>
<feature type="compositionally biased region" description="Pro residues" evidence="3">
    <location>
        <begin position="456"/>
        <end position="465"/>
    </location>
</feature>
<sequence>MLTTDEVYLVEKIVDYRVTEDGIKEYLIKWEGFDSNGVPYDDTWEDEKNLECQQMLKEFWETRKKCRKRSRTRSSSKTKTATSSIIQPPNVLSFEDTCLSPPSIDLEDVFDIAPSTPPRSIIECFRDATTAANSPPNKKSKLNEIKKCLNKSNEKYRKKSKRDKSKCRDEASTSTSSFSKSKKKDKKKKKDKHRDRDETGDKATSKKSHENSSAILSKEKALVDARKVPPLIIIMSDGTSEVDADKNKSNNTNANENVVDEALIKTEAVNMHNNENQARITVESSTSSLILPSPSILTSAVETLPTSDDVNENNQTSQTLSTAIEDSNSSDVTVLSDPLNNLQITQNNESGLHFCISLLNIPDQNETTNIIIDTESPMNDTSESLTSVEIVEVIEDADTVQSSESCLNDKSSNVSTIPKTLLPILSFAEMNGEQTFIASKASLSLTTIVAIEVPHNCPPPPPSPHSPTAEPSLSPTPPKQQHKCFETEPTVNEFVKNATIFNINHHQIIDISSKLWKVICPECTQKCSVTDNSVEYAFALLKYDTKNYFLIKIKNFLNELFLIDGDTFKDACPKIYSNFASDTREYFDTLGDLEMEIEDQKSIIASHHEPNGILHHFNNNDEATFQNTQISYESERVRQAARDIVQLFLLELQFEIGKFMAKTVEFSDLKKFALEYFHERIPMYKIVKQEAVEKNFESFYFNLFKNPSSSNV</sequence>
<dbReference type="GO" id="GO:0005634">
    <property type="term" value="C:nucleus"/>
    <property type="evidence" value="ECO:0007669"/>
    <property type="project" value="UniProtKB-SubCell"/>
</dbReference>
<dbReference type="Gene3D" id="2.40.50.40">
    <property type="match status" value="1"/>
</dbReference>
<evidence type="ECO:0000313" key="5">
    <source>
        <dbReference type="Proteomes" id="UP000887577"/>
    </source>
</evidence>
<dbReference type="SUPFAM" id="SSF54160">
    <property type="entry name" value="Chromo domain-like"/>
    <property type="match status" value="1"/>
</dbReference>
<evidence type="ECO:0000256" key="3">
    <source>
        <dbReference type="SAM" id="MobiDB-lite"/>
    </source>
</evidence>
<dbReference type="CDD" id="cd00024">
    <property type="entry name" value="CD_CSD"/>
    <property type="match status" value="1"/>
</dbReference>
<reference evidence="6" key="1">
    <citation type="submission" date="2022-11" db="UniProtKB">
        <authorList>
            <consortium name="WormBaseParasite"/>
        </authorList>
    </citation>
    <scope>IDENTIFICATION</scope>
</reference>
<keyword evidence="5" id="KW-1185">Reference proteome</keyword>
<dbReference type="WBParaSite" id="PSU_v2.g1518.t1">
    <property type="protein sequence ID" value="PSU_v2.g1518.t1"/>
    <property type="gene ID" value="PSU_v2.g1518"/>
</dbReference>
<feature type="compositionally biased region" description="Basic residues" evidence="3">
    <location>
        <begin position="156"/>
        <end position="165"/>
    </location>
</feature>
<evidence type="ECO:0000256" key="1">
    <source>
        <dbReference type="ARBA" id="ARBA00004123"/>
    </source>
</evidence>
<accession>A0A914Y4Q7</accession>